<organism evidence="1 2">
    <name type="scientific">Caerostris extrusa</name>
    <name type="common">Bark spider</name>
    <name type="synonym">Caerostris bankana</name>
    <dbReference type="NCBI Taxonomy" id="172846"/>
    <lineage>
        <taxon>Eukaryota</taxon>
        <taxon>Metazoa</taxon>
        <taxon>Ecdysozoa</taxon>
        <taxon>Arthropoda</taxon>
        <taxon>Chelicerata</taxon>
        <taxon>Arachnida</taxon>
        <taxon>Araneae</taxon>
        <taxon>Araneomorphae</taxon>
        <taxon>Entelegynae</taxon>
        <taxon>Araneoidea</taxon>
        <taxon>Araneidae</taxon>
        <taxon>Caerostris</taxon>
    </lineage>
</organism>
<sequence>MSDHMSEIHSAALSANGLAIQKMYAVVGIPAKIVAQRNMLLSSAFLLRIVSTVPETPPALLIPEIVPNGQLRNKFKSSKLARIYHILKLSNDAPFPNKHTPQF</sequence>
<reference evidence="1 2" key="1">
    <citation type="submission" date="2021-06" db="EMBL/GenBank/DDBJ databases">
        <title>Caerostris extrusa draft genome.</title>
        <authorList>
            <person name="Kono N."/>
            <person name="Arakawa K."/>
        </authorList>
    </citation>
    <scope>NUCLEOTIDE SEQUENCE [LARGE SCALE GENOMIC DNA]</scope>
</reference>
<gene>
    <name evidence="1" type="ORF">CEXT_63631</name>
</gene>
<dbReference type="EMBL" id="BPLR01019687">
    <property type="protein sequence ID" value="GIX70570.1"/>
    <property type="molecule type" value="Genomic_DNA"/>
</dbReference>
<dbReference type="AlphaFoldDB" id="A0AAV4ME72"/>
<comment type="caution">
    <text evidence="1">The sequence shown here is derived from an EMBL/GenBank/DDBJ whole genome shotgun (WGS) entry which is preliminary data.</text>
</comment>
<accession>A0AAV4ME72</accession>
<dbReference type="Proteomes" id="UP001054945">
    <property type="component" value="Unassembled WGS sequence"/>
</dbReference>
<protein>
    <submittedName>
        <fullName evidence="1">Uncharacterized protein</fullName>
    </submittedName>
</protein>
<name>A0AAV4ME72_CAEEX</name>
<proteinExistence type="predicted"/>
<keyword evidence="2" id="KW-1185">Reference proteome</keyword>
<evidence type="ECO:0000313" key="1">
    <source>
        <dbReference type="EMBL" id="GIX70570.1"/>
    </source>
</evidence>
<evidence type="ECO:0000313" key="2">
    <source>
        <dbReference type="Proteomes" id="UP001054945"/>
    </source>
</evidence>